<gene>
    <name evidence="2" type="ORF">Plil01_001378800</name>
</gene>
<proteinExistence type="predicted"/>
<feature type="region of interest" description="Disordered" evidence="1">
    <location>
        <begin position="236"/>
        <end position="259"/>
    </location>
</feature>
<feature type="region of interest" description="Disordered" evidence="1">
    <location>
        <begin position="133"/>
        <end position="208"/>
    </location>
</feature>
<dbReference type="AlphaFoldDB" id="A0A9W7CIC8"/>
<dbReference type="Gene3D" id="1.10.1280.10">
    <property type="entry name" value="Di-copper center containing domain from catechol oxidase"/>
    <property type="match status" value="1"/>
</dbReference>
<dbReference type="OrthoDB" id="10581212at2759"/>
<evidence type="ECO:0000256" key="1">
    <source>
        <dbReference type="SAM" id="MobiDB-lite"/>
    </source>
</evidence>
<feature type="compositionally biased region" description="Low complexity" evidence="1">
    <location>
        <begin position="133"/>
        <end position="153"/>
    </location>
</feature>
<keyword evidence="3" id="KW-1185">Reference proteome</keyword>
<sequence>MISLPRAEIGGTAVDARLQTPSPRDYDANISDISTTVITLAAMHIPAEAQTTCGPRVRRNWDALSDSEKETYKGALASVMDSGAYIKFVKIHQETMSTNEAHASACSSIATATFSGQLASLYTGCDGSATPTSTPIAATNAPAPTTNAPQPITRVPTSTTATPEPLATNAPEPRTDAPAPVPTTASPLVTANPSLTTAPPSTNLPTNNQQMEDARRFFEWLWNSLFPNTRSFRELAAEGDADAATQQENPATPTPLKGT</sequence>
<dbReference type="InterPro" id="IPR008922">
    <property type="entry name" value="Di-copper_centre_dom_sf"/>
</dbReference>
<reference evidence="2" key="1">
    <citation type="submission" date="2023-04" db="EMBL/GenBank/DDBJ databases">
        <title>Phytophthora lilii NBRC 32176.</title>
        <authorList>
            <person name="Ichikawa N."/>
            <person name="Sato H."/>
            <person name="Tonouchi N."/>
        </authorList>
    </citation>
    <scope>NUCLEOTIDE SEQUENCE</scope>
    <source>
        <strain evidence="2">NBRC 32176</strain>
    </source>
</reference>
<organism evidence="2 3">
    <name type="scientific">Phytophthora lilii</name>
    <dbReference type="NCBI Taxonomy" id="2077276"/>
    <lineage>
        <taxon>Eukaryota</taxon>
        <taxon>Sar</taxon>
        <taxon>Stramenopiles</taxon>
        <taxon>Oomycota</taxon>
        <taxon>Peronosporomycetes</taxon>
        <taxon>Peronosporales</taxon>
        <taxon>Peronosporaceae</taxon>
        <taxon>Phytophthora</taxon>
    </lineage>
</organism>
<protein>
    <submittedName>
        <fullName evidence="2">Unnamed protein product</fullName>
    </submittedName>
</protein>
<dbReference type="EMBL" id="BSXW01000965">
    <property type="protein sequence ID" value="GMF32199.1"/>
    <property type="molecule type" value="Genomic_DNA"/>
</dbReference>
<accession>A0A9W7CIC8</accession>
<evidence type="ECO:0000313" key="3">
    <source>
        <dbReference type="Proteomes" id="UP001165083"/>
    </source>
</evidence>
<dbReference type="SUPFAM" id="SSF48056">
    <property type="entry name" value="Di-copper centre-containing domain"/>
    <property type="match status" value="1"/>
</dbReference>
<name>A0A9W7CIC8_9STRA</name>
<feature type="compositionally biased region" description="Polar residues" evidence="1">
    <location>
        <begin position="183"/>
        <end position="208"/>
    </location>
</feature>
<comment type="caution">
    <text evidence="2">The sequence shown here is derived from an EMBL/GenBank/DDBJ whole genome shotgun (WGS) entry which is preliminary data.</text>
</comment>
<evidence type="ECO:0000313" key="2">
    <source>
        <dbReference type="EMBL" id="GMF32199.1"/>
    </source>
</evidence>
<dbReference type="Proteomes" id="UP001165083">
    <property type="component" value="Unassembled WGS sequence"/>
</dbReference>